<keyword evidence="2" id="KW-1185">Reference proteome</keyword>
<evidence type="ECO:0000313" key="1">
    <source>
        <dbReference type="EMBL" id="OLF13634.1"/>
    </source>
</evidence>
<proteinExistence type="predicted"/>
<protein>
    <recommendedName>
        <fullName evidence="3">Recombinase A</fullName>
    </recommendedName>
</protein>
<name>A0A1Q8CH34_9PSEU</name>
<dbReference type="AlphaFoldDB" id="A0A1Q8CH34"/>
<evidence type="ECO:0008006" key="3">
    <source>
        <dbReference type="Google" id="ProtNLM"/>
    </source>
</evidence>
<reference evidence="1 2" key="1">
    <citation type="submission" date="2016-12" db="EMBL/GenBank/DDBJ databases">
        <title>The draft genome sequence of Actinophytocola sp. 11-183.</title>
        <authorList>
            <person name="Wang W."/>
            <person name="Yuan L."/>
        </authorList>
    </citation>
    <scope>NUCLEOTIDE SEQUENCE [LARGE SCALE GENOMIC DNA]</scope>
    <source>
        <strain evidence="1 2">11-183</strain>
    </source>
</reference>
<organism evidence="1 2">
    <name type="scientific">Actinophytocola xanthii</name>
    <dbReference type="NCBI Taxonomy" id="1912961"/>
    <lineage>
        <taxon>Bacteria</taxon>
        <taxon>Bacillati</taxon>
        <taxon>Actinomycetota</taxon>
        <taxon>Actinomycetes</taxon>
        <taxon>Pseudonocardiales</taxon>
        <taxon>Pseudonocardiaceae</taxon>
    </lineage>
</organism>
<evidence type="ECO:0000313" key="2">
    <source>
        <dbReference type="Proteomes" id="UP000185596"/>
    </source>
</evidence>
<comment type="caution">
    <text evidence="1">The sequence shown here is derived from an EMBL/GenBank/DDBJ whole genome shotgun (WGS) entry which is preliminary data.</text>
</comment>
<dbReference type="EMBL" id="MSIE01000053">
    <property type="protein sequence ID" value="OLF13634.1"/>
    <property type="molecule type" value="Genomic_DNA"/>
</dbReference>
<accession>A0A1Q8CH34</accession>
<gene>
    <name evidence="1" type="ORF">BU204_26575</name>
</gene>
<sequence>MTSAPSGRARVLPVLPDLADLFPWGGLRRGSTVAVRGSTSLLLALLAAPTATGSWAAVVGMPHLGIVAADELGVAVDRLALVRHPGTHLPAVVAALLDGMDLVVAPRGRLTEAQARRLSARARHRGAVLLTTGPWPAVDLELRRARTRWSGLGEGHGYLAARELTVQAHGRGSAARPARATLTYPARPEPVSSPRHRLIG</sequence>
<dbReference type="STRING" id="1912961.BU204_26575"/>
<dbReference type="Proteomes" id="UP000185596">
    <property type="component" value="Unassembled WGS sequence"/>
</dbReference>